<dbReference type="OrthoDB" id="2920197at2"/>
<dbReference type="AlphaFoldDB" id="A0A3A9K2S4"/>
<dbReference type="Gene3D" id="2.40.30.80">
    <property type="entry name" value="YkvR-like"/>
    <property type="match status" value="1"/>
</dbReference>
<evidence type="ECO:0000313" key="2">
    <source>
        <dbReference type="Proteomes" id="UP000281498"/>
    </source>
</evidence>
<dbReference type="SUPFAM" id="SSF159173">
    <property type="entry name" value="YkvR-like"/>
    <property type="match status" value="1"/>
</dbReference>
<gene>
    <name evidence="1" type="ORF">CR203_15305</name>
</gene>
<name>A0A3A9K2S4_9BACI</name>
<dbReference type="EMBL" id="PDOE01000006">
    <property type="protein sequence ID" value="RKL66649.1"/>
    <property type="molecule type" value="Genomic_DNA"/>
</dbReference>
<dbReference type="Proteomes" id="UP000281498">
    <property type="component" value="Unassembled WGS sequence"/>
</dbReference>
<dbReference type="RefSeq" id="WP_110935928.1">
    <property type="nucleotide sequence ID" value="NZ_KZ614146.1"/>
</dbReference>
<accession>A0A3A9K2S4</accession>
<proteinExistence type="predicted"/>
<evidence type="ECO:0000313" key="1">
    <source>
        <dbReference type="EMBL" id="RKL66649.1"/>
    </source>
</evidence>
<keyword evidence="2" id="KW-1185">Reference proteome</keyword>
<dbReference type="InterPro" id="IPR021596">
    <property type="entry name" value="DUF3219"/>
</dbReference>
<reference evidence="1 2" key="1">
    <citation type="submission" date="2017-10" db="EMBL/GenBank/DDBJ databases">
        <title>Bacillus sp. nov., a halophilic bacterium isolated from a Keqin Lake.</title>
        <authorList>
            <person name="Wang H."/>
        </authorList>
    </citation>
    <scope>NUCLEOTIDE SEQUENCE [LARGE SCALE GENOMIC DNA]</scope>
    <source>
        <strain evidence="1 2">KCTC 13187</strain>
    </source>
</reference>
<sequence>MVKKVILNETPIDLEGYEEDIVDGLIKISLLFNVSHRDYHEITTLLYKGTFDVKVPDKNLSFKGTIHNYSTSITNLYKQESVGEFHLSLIELA</sequence>
<protein>
    <submittedName>
        <fullName evidence="1">DUF3219 domain-containing protein</fullName>
    </submittedName>
</protein>
<dbReference type="InterPro" id="IPR023105">
    <property type="entry name" value="YkvR-like_sf"/>
</dbReference>
<organism evidence="1 2">
    <name type="scientific">Salipaludibacillus neizhouensis</name>
    <dbReference type="NCBI Taxonomy" id="885475"/>
    <lineage>
        <taxon>Bacteria</taxon>
        <taxon>Bacillati</taxon>
        <taxon>Bacillota</taxon>
        <taxon>Bacilli</taxon>
        <taxon>Bacillales</taxon>
        <taxon>Bacillaceae</taxon>
    </lineage>
</organism>
<comment type="caution">
    <text evidence="1">The sequence shown here is derived from an EMBL/GenBank/DDBJ whole genome shotgun (WGS) entry which is preliminary data.</text>
</comment>
<dbReference type="Pfam" id="PF11514">
    <property type="entry name" value="DUF3219"/>
    <property type="match status" value="1"/>
</dbReference>